<organism evidence="2 3">
    <name type="scientific">Dreissena polymorpha</name>
    <name type="common">Zebra mussel</name>
    <name type="synonym">Mytilus polymorpha</name>
    <dbReference type="NCBI Taxonomy" id="45954"/>
    <lineage>
        <taxon>Eukaryota</taxon>
        <taxon>Metazoa</taxon>
        <taxon>Spiralia</taxon>
        <taxon>Lophotrochozoa</taxon>
        <taxon>Mollusca</taxon>
        <taxon>Bivalvia</taxon>
        <taxon>Autobranchia</taxon>
        <taxon>Heteroconchia</taxon>
        <taxon>Euheterodonta</taxon>
        <taxon>Imparidentia</taxon>
        <taxon>Neoheterodontei</taxon>
        <taxon>Myida</taxon>
        <taxon>Dreissenoidea</taxon>
        <taxon>Dreissenidae</taxon>
        <taxon>Dreissena</taxon>
    </lineage>
</organism>
<reference evidence="2" key="2">
    <citation type="submission" date="2020-11" db="EMBL/GenBank/DDBJ databases">
        <authorList>
            <person name="McCartney M.A."/>
            <person name="Auch B."/>
            <person name="Kono T."/>
            <person name="Mallez S."/>
            <person name="Becker A."/>
            <person name="Gohl D.M."/>
            <person name="Silverstein K.A.T."/>
            <person name="Koren S."/>
            <person name="Bechman K.B."/>
            <person name="Herman A."/>
            <person name="Abrahante J.E."/>
            <person name="Garbe J."/>
        </authorList>
    </citation>
    <scope>NUCLEOTIDE SEQUENCE</scope>
    <source>
        <strain evidence="2">Duluth1</strain>
        <tissue evidence="2">Whole animal</tissue>
    </source>
</reference>
<evidence type="ECO:0000256" key="1">
    <source>
        <dbReference type="SAM" id="MobiDB-lite"/>
    </source>
</evidence>
<feature type="region of interest" description="Disordered" evidence="1">
    <location>
        <begin position="1"/>
        <end position="31"/>
    </location>
</feature>
<keyword evidence="3" id="KW-1185">Reference proteome</keyword>
<feature type="compositionally biased region" description="Polar residues" evidence="1">
    <location>
        <begin position="1"/>
        <end position="13"/>
    </location>
</feature>
<reference evidence="2" key="1">
    <citation type="journal article" date="2019" name="bioRxiv">
        <title>The Genome of the Zebra Mussel, Dreissena polymorpha: A Resource for Invasive Species Research.</title>
        <authorList>
            <person name="McCartney M.A."/>
            <person name="Auch B."/>
            <person name="Kono T."/>
            <person name="Mallez S."/>
            <person name="Zhang Y."/>
            <person name="Obille A."/>
            <person name="Becker A."/>
            <person name="Abrahante J.E."/>
            <person name="Garbe J."/>
            <person name="Badalamenti J.P."/>
            <person name="Herman A."/>
            <person name="Mangelson H."/>
            <person name="Liachko I."/>
            <person name="Sullivan S."/>
            <person name="Sone E.D."/>
            <person name="Koren S."/>
            <person name="Silverstein K.A.T."/>
            <person name="Beckman K.B."/>
            <person name="Gohl D.M."/>
        </authorList>
    </citation>
    <scope>NUCLEOTIDE SEQUENCE</scope>
    <source>
        <strain evidence="2">Duluth1</strain>
        <tissue evidence="2">Whole animal</tissue>
    </source>
</reference>
<dbReference type="EMBL" id="JAIWYP010000004">
    <property type="protein sequence ID" value="KAH3839757.1"/>
    <property type="molecule type" value="Genomic_DNA"/>
</dbReference>
<sequence length="128" mass="14875">MCGQTALQQQRTDVMSGETVEDPSQEQTHSTGDLLAADMLDTNTLRSGTDAQEVFDDEDPLLALLRTQRQTPTYHTPVQLTRVMNLRGSQEYPGRKRQTRKDGKTWTMTFMQYWRQHSKEQLRKSWLL</sequence>
<dbReference type="Proteomes" id="UP000828390">
    <property type="component" value="Unassembled WGS sequence"/>
</dbReference>
<evidence type="ECO:0000313" key="2">
    <source>
        <dbReference type="EMBL" id="KAH3839757.1"/>
    </source>
</evidence>
<protein>
    <submittedName>
        <fullName evidence="2">Uncharacterized protein</fullName>
    </submittedName>
</protein>
<evidence type="ECO:0000313" key="3">
    <source>
        <dbReference type="Proteomes" id="UP000828390"/>
    </source>
</evidence>
<proteinExistence type="predicted"/>
<name>A0A9D4KIC6_DREPO</name>
<comment type="caution">
    <text evidence="2">The sequence shown here is derived from an EMBL/GenBank/DDBJ whole genome shotgun (WGS) entry which is preliminary data.</text>
</comment>
<gene>
    <name evidence="2" type="ORF">DPMN_113194</name>
</gene>
<accession>A0A9D4KIC6</accession>
<dbReference type="AlphaFoldDB" id="A0A9D4KIC6"/>